<sequence>MKDPIMLNEGKMSSLTDVHESLTKIQDDITNDVVLNGFDVEVKQFLKSPNSGLSIRLYSIVNECASLCQNNYYSRLSIFRDWFAFDKSNINELSDIFESYKSFLQITSTVISYYISCKYLLMINNLLDLKMKMKDLISINKLNILLDLIRLIKLSLEHDTGIQSYLQLESMYDTLLVNWSYKLANNNVQKKSILSSSPMETTLSPSGLPNIVATLPEVPFDDDDDLFHGPHTFNSDSFRRISDVSMANSMANSLSSSLTSYSPDSHLQTKFKQSKLTNTFKHSSSVSPSTSMSSLRNEMPYLLTAFDNVKRLEQDINVLQYRNIPTNKHTSMSITTPSSPTKSLSICSSPLKNYFNSPLRNSNRTNFSHHINTE</sequence>
<organism evidence="1 2">
    <name type="scientific">Henningerozyma blattae (strain ATCC 34711 / CBS 6284 / DSM 70876 / NBRC 10599 / NRRL Y-10934 / UCD 77-7)</name>
    <name type="common">Yeast</name>
    <name type="synonym">Tetrapisispora blattae</name>
    <dbReference type="NCBI Taxonomy" id="1071380"/>
    <lineage>
        <taxon>Eukaryota</taxon>
        <taxon>Fungi</taxon>
        <taxon>Dikarya</taxon>
        <taxon>Ascomycota</taxon>
        <taxon>Saccharomycotina</taxon>
        <taxon>Saccharomycetes</taxon>
        <taxon>Saccharomycetales</taxon>
        <taxon>Saccharomycetaceae</taxon>
        <taxon>Henningerozyma</taxon>
    </lineage>
</organism>
<dbReference type="AlphaFoldDB" id="I2H0Y1"/>
<dbReference type="HOGENOM" id="CLU_740057_0_0_1"/>
<reference evidence="1 2" key="1">
    <citation type="journal article" date="2011" name="Proc. Natl. Acad. Sci. U.S.A.">
        <title>Evolutionary erosion of yeast sex chromosomes by mating-type switching accidents.</title>
        <authorList>
            <person name="Gordon J.L."/>
            <person name="Armisen D."/>
            <person name="Proux-Wera E."/>
            <person name="Oheigeartaigh S.S."/>
            <person name="Byrne K.P."/>
            <person name="Wolfe K.H."/>
        </authorList>
    </citation>
    <scope>NUCLEOTIDE SEQUENCE [LARGE SCALE GENOMIC DNA]</scope>
    <source>
        <strain evidence="2">ATCC 34711 / CBS 6284 / DSM 70876 / NBRC 10599 / NRRL Y-10934 / UCD 77-7</strain>
    </source>
</reference>
<gene>
    <name evidence="1" type="primary">TBLA0C02210</name>
    <name evidence="1" type="ORF">TBLA_0C02210</name>
</gene>
<evidence type="ECO:0000313" key="2">
    <source>
        <dbReference type="Proteomes" id="UP000002866"/>
    </source>
</evidence>
<keyword evidence="2" id="KW-1185">Reference proteome</keyword>
<dbReference type="RefSeq" id="XP_004179552.1">
    <property type="nucleotide sequence ID" value="XM_004179504.1"/>
</dbReference>
<accession>I2H0Y1</accession>
<name>I2H0Y1_HENB6</name>
<dbReference type="EMBL" id="HE806318">
    <property type="protein sequence ID" value="CCH60033.1"/>
    <property type="molecule type" value="Genomic_DNA"/>
</dbReference>
<dbReference type="KEGG" id="tbl:TBLA_0C02210"/>
<evidence type="ECO:0000313" key="1">
    <source>
        <dbReference type="EMBL" id="CCH60033.1"/>
    </source>
</evidence>
<dbReference type="GeneID" id="14495013"/>
<proteinExistence type="predicted"/>
<protein>
    <submittedName>
        <fullName evidence="1">Uncharacterized protein</fullName>
    </submittedName>
</protein>
<dbReference type="InParanoid" id="I2H0Y1"/>
<dbReference type="Proteomes" id="UP000002866">
    <property type="component" value="Chromosome 3"/>
</dbReference>